<keyword evidence="10" id="KW-0407">Ion channel</keyword>
<dbReference type="EMBL" id="JAIFTH010000052">
    <property type="protein sequence ID" value="KAG9510926.1"/>
    <property type="molecule type" value="Genomic_DNA"/>
</dbReference>
<keyword evidence="2" id="KW-0813">Transport</keyword>
<keyword evidence="4 12" id="KW-0812">Transmembrane</keyword>
<comment type="subcellular location">
    <subcellularLocation>
        <location evidence="1">Membrane</location>
        <topology evidence="1">Multi-pass membrane protein</topology>
    </subcellularLocation>
</comment>
<dbReference type="InterPro" id="IPR028325">
    <property type="entry name" value="VG_K_chnl"/>
</dbReference>
<feature type="transmembrane region" description="Helical" evidence="12">
    <location>
        <begin position="18"/>
        <end position="39"/>
    </location>
</feature>
<feature type="compositionally biased region" description="Basic residues" evidence="11">
    <location>
        <begin position="174"/>
        <end position="184"/>
    </location>
</feature>
<proteinExistence type="predicted"/>
<evidence type="ECO:0000256" key="3">
    <source>
        <dbReference type="ARBA" id="ARBA00022538"/>
    </source>
</evidence>
<evidence type="ECO:0000313" key="15">
    <source>
        <dbReference type="EMBL" id="KAG9510926.1"/>
    </source>
</evidence>
<feature type="compositionally biased region" description="Low complexity" evidence="11">
    <location>
        <begin position="224"/>
        <end position="236"/>
    </location>
</feature>
<reference evidence="15 16" key="1">
    <citation type="submission" date="2020-10" db="EMBL/GenBank/DDBJ databases">
        <authorList>
            <person name="Klimov P.B."/>
            <person name="Dyachkov S.M."/>
            <person name="Chetverikov P.E."/>
        </authorList>
    </citation>
    <scope>NUCLEOTIDE SEQUENCE [LARGE SCALE GENOMIC DNA]</scope>
    <source>
        <strain evidence="15">BMOC 18-1129-001#AD2665</strain>
        <tissue evidence="15">Entire mites</tissue>
    </source>
</reference>
<feature type="region of interest" description="Disordered" evidence="11">
    <location>
        <begin position="174"/>
        <end position="316"/>
    </location>
</feature>
<keyword evidence="8" id="KW-0406">Ion transport</keyword>
<evidence type="ECO:0000256" key="10">
    <source>
        <dbReference type="ARBA" id="ARBA00023303"/>
    </source>
</evidence>
<feature type="compositionally biased region" description="Polar residues" evidence="11">
    <location>
        <begin position="214"/>
        <end position="223"/>
    </location>
</feature>
<dbReference type="InterPro" id="IPR024587">
    <property type="entry name" value="K_chnl_volt-dep_Kv4_C"/>
</dbReference>
<evidence type="ECO:0000256" key="2">
    <source>
        <dbReference type="ARBA" id="ARBA00022448"/>
    </source>
</evidence>
<comment type="caution">
    <text evidence="15">The sequence shown here is derived from an EMBL/GenBank/DDBJ whole genome shotgun (WGS) entry which is preliminary data.</text>
</comment>
<name>A0ABQ7SBX2_9ACAR</name>
<evidence type="ECO:0000256" key="6">
    <source>
        <dbReference type="ARBA" id="ARBA00022958"/>
    </source>
</evidence>
<evidence type="ECO:0000313" key="16">
    <source>
        <dbReference type="Proteomes" id="UP000825002"/>
    </source>
</evidence>
<keyword evidence="9 12" id="KW-0472">Membrane</keyword>
<evidence type="ECO:0000256" key="1">
    <source>
        <dbReference type="ARBA" id="ARBA00004141"/>
    </source>
</evidence>
<keyword evidence="3" id="KW-0633">Potassium transport</keyword>
<evidence type="ECO:0000256" key="5">
    <source>
        <dbReference type="ARBA" id="ARBA00022826"/>
    </source>
</evidence>
<dbReference type="SUPFAM" id="SSF81324">
    <property type="entry name" value="Voltage-gated potassium channels"/>
    <property type="match status" value="1"/>
</dbReference>
<evidence type="ECO:0000259" key="14">
    <source>
        <dbReference type="Pfam" id="PF11879"/>
    </source>
</evidence>
<dbReference type="PANTHER" id="PTHR11537">
    <property type="entry name" value="VOLTAGE-GATED POTASSIUM CHANNEL"/>
    <property type="match status" value="1"/>
</dbReference>
<protein>
    <submittedName>
        <fullName evidence="15">Potassium voltage-gated channel protein Shal</fullName>
    </submittedName>
</protein>
<evidence type="ECO:0000256" key="4">
    <source>
        <dbReference type="ARBA" id="ARBA00022692"/>
    </source>
</evidence>
<feature type="domain" description="Potassium channel voltage dependent Kv4 C-terminal" evidence="14">
    <location>
        <begin position="102"/>
        <end position="183"/>
    </location>
</feature>
<keyword evidence="7 12" id="KW-1133">Transmembrane helix</keyword>
<evidence type="ECO:0000259" key="13">
    <source>
        <dbReference type="Pfam" id="PF00520"/>
    </source>
</evidence>
<keyword evidence="16" id="KW-1185">Reference proteome</keyword>
<evidence type="ECO:0000256" key="8">
    <source>
        <dbReference type="ARBA" id="ARBA00023065"/>
    </source>
</evidence>
<accession>A0ABQ7SBX2</accession>
<evidence type="ECO:0000256" key="9">
    <source>
        <dbReference type="ARBA" id="ARBA00023136"/>
    </source>
</evidence>
<evidence type="ECO:0000256" key="12">
    <source>
        <dbReference type="SAM" id="Phobius"/>
    </source>
</evidence>
<dbReference type="Pfam" id="PF00520">
    <property type="entry name" value="Ion_trans"/>
    <property type="match status" value="1"/>
</dbReference>
<gene>
    <name evidence="15" type="primary">Shal</name>
    <name evidence="15" type="ORF">GZH46_00508</name>
</gene>
<feature type="compositionally biased region" description="Polar residues" evidence="11">
    <location>
        <begin position="307"/>
        <end position="316"/>
    </location>
</feature>
<feature type="compositionally biased region" description="Low complexity" evidence="11">
    <location>
        <begin position="279"/>
        <end position="289"/>
    </location>
</feature>
<feature type="compositionally biased region" description="Low complexity" evidence="11">
    <location>
        <begin position="187"/>
        <end position="213"/>
    </location>
</feature>
<dbReference type="Gene3D" id="1.10.287.70">
    <property type="match status" value="1"/>
</dbReference>
<dbReference type="InterPro" id="IPR005821">
    <property type="entry name" value="Ion_trans_dom"/>
</dbReference>
<keyword evidence="6" id="KW-0630">Potassium</keyword>
<evidence type="ECO:0000256" key="11">
    <source>
        <dbReference type="SAM" id="MobiDB-lite"/>
    </source>
</evidence>
<dbReference type="PANTHER" id="PTHR11537:SF105">
    <property type="entry name" value="POTASSIUM VOLTAGE-GATED CHANNEL PROTEIN SHAL"/>
    <property type="match status" value="1"/>
</dbReference>
<evidence type="ECO:0000256" key="7">
    <source>
        <dbReference type="ARBA" id="ARBA00022989"/>
    </source>
</evidence>
<sequence length="316" mass="34365">MLHHSYGDMVPATMVGKIVGGVCSLSGVLVIALPVPVIVSNFSRIYHQNQRADKRKAQKKARMARIRIAKATSGAAFVSKKKACEARLAAQEAGQQVEPCDDIFELQHHHLLRCLEKATDREFVELDLAANQLQQQLVPQNTRTSLSLPEKLISAAKGSTVDNDCLLRCCKGSRRRSKRRRHRHESGASSSSTPTSSSSSSSSSTPGSASTPSNSLNINKQQHNPTNYNLNTTNNNKETLDRPGPSHHSHQHHPQQQQQSSSNTQRGPQAVSIDIETLAPATAPAAAATHQSADNVVTNRRLKRQSSKSTPKSEGQ</sequence>
<organism evidence="15 16">
    <name type="scientific">Fragariocoptes setiger</name>
    <dbReference type="NCBI Taxonomy" id="1670756"/>
    <lineage>
        <taxon>Eukaryota</taxon>
        <taxon>Metazoa</taxon>
        <taxon>Ecdysozoa</taxon>
        <taxon>Arthropoda</taxon>
        <taxon>Chelicerata</taxon>
        <taxon>Arachnida</taxon>
        <taxon>Acari</taxon>
        <taxon>Acariformes</taxon>
        <taxon>Trombidiformes</taxon>
        <taxon>Prostigmata</taxon>
        <taxon>Eupodina</taxon>
        <taxon>Eriophyoidea</taxon>
        <taxon>Phytoptidae</taxon>
        <taxon>Fragariocoptes</taxon>
    </lineage>
</organism>
<feature type="domain" description="Ion transport" evidence="13">
    <location>
        <begin position="5"/>
        <end position="49"/>
    </location>
</feature>
<dbReference type="Pfam" id="PF11879">
    <property type="entry name" value="DUF3399"/>
    <property type="match status" value="1"/>
</dbReference>
<dbReference type="Proteomes" id="UP000825002">
    <property type="component" value="Unassembled WGS sequence"/>
</dbReference>
<keyword evidence="5" id="KW-0631">Potassium channel</keyword>